<dbReference type="KEGG" id="vcy:IX92_27345"/>
<keyword evidence="1" id="KW-0614">Plasmid</keyword>
<proteinExistence type="predicted"/>
<name>A0AAN0SL42_9VIBR</name>
<dbReference type="RefSeq" id="WP_043011649.1">
    <property type="nucleotide sequence ID" value="NZ_CP009620.1"/>
</dbReference>
<organism evidence="1 2">
    <name type="scientific">Vibrio coralliilyticus</name>
    <dbReference type="NCBI Taxonomy" id="190893"/>
    <lineage>
        <taxon>Bacteria</taxon>
        <taxon>Pseudomonadati</taxon>
        <taxon>Pseudomonadota</taxon>
        <taxon>Gammaproteobacteria</taxon>
        <taxon>Vibrionales</taxon>
        <taxon>Vibrionaceae</taxon>
        <taxon>Vibrio</taxon>
    </lineage>
</organism>
<reference evidence="1 2" key="1">
    <citation type="submission" date="2014-10" db="EMBL/GenBank/DDBJ databases">
        <title>The Complete Genome Sequence for the Shellfish Pathogen Vibrio coralliilyticus RE98 Isolated from a Shellfish Hatchery.</title>
        <authorList>
            <person name="Richards G.P."/>
            <person name="Bono J.L."/>
            <person name="Watson M.A."/>
            <person name="Needleman D.S."/>
        </authorList>
    </citation>
    <scope>NUCLEOTIDE SEQUENCE [LARGE SCALE GENOMIC DNA]</scope>
    <source>
        <strain evidence="1 2">RE98</strain>
        <plasmid evidence="1 2">p319</plasmid>
    </source>
</reference>
<dbReference type="EMBL" id="CP009620">
    <property type="protein sequence ID" value="AIW22772.1"/>
    <property type="molecule type" value="Genomic_DNA"/>
</dbReference>
<sequence length="218" mass="25103">MSQALNADVLYRTIDPLFTSLIHAHQHESLYALVIDQGALFIHTEAGWQRTWKAYQRWWADEHVHLEDWASFEDSQGRRLNTWNDLETLSALFPLLPSISGNATHLRVSDKAAVLSAVNTARQALRQPQSVEQLALKQHLRHCPESWEAQYMLPFYGLDGFEEAAYQHHCQQTNRMRWKSEYYCAMETLLTRLLSAPVLAKIKSSEAFYALVMEAEGV</sequence>
<dbReference type="Proteomes" id="UP000030081">
    <property type="component" value="Plasmid p319"/>
</dbReference>
<evidence type="ECO:0000313" key="2">
    <source>
        <dbReference type="Proteomes" id="UP000030081"/>
    </source>
</evidence>
<gene>
    <name evidence="1" type="ORF">IX92_27345</name>
</gene>
<geneLocation type="plasmid" evidence="1 2">
    <name>p319</name>
</geneLocation>
<evidence type="ECO:0000313" key="1">
    <source>
        <dbReference type="EMBL" id="AIW22772.1"/>
    </source>
</evidence>
<dbReference type="AlphaFoldDB" id="A0AAN0SL42"/>
<accession>A0AAN0SL42</accession>
<keyword evidence="2" id="KW-1185">Reference proteome</keyword>
<protein>
    <submittedName>
        <fullName evidence="1">Uncharacterized protein</fullName>
    </submittedName>
</protein>